<accession>A0ACB9M6K6</accession>
<dbReference type="EMBL" id="CM042889">
    <property type="protein sequence ID" value="KAI4319837.1"/>
    <property type="molecule type" value="Genomic_DNA"/>
</dbReference>
<name>A0ACB9M6K6_9MYRT</name>
<protein>
    <submittedName>
        <fullName evidence="1">Uncharacterized protein</fullName>
    </submittedName>
</protein>
<comment type="caution">
    <text evidence="1">The sequence shown here is derived from an EMBL/GenBank/DDBJ whole genome shotgun (WGS) entry which is preliminary data.</text>
</comment>
<keyword evidence="2" id="KW-1185">Reference proteome</keyword>
<gene>
    <name evidence="1" type="ORF">MLD38_033390</name>
</gene>
<sequence length="549" mass="61495">MDSSSSCSCCYLEVDVNGEETFFVDKEIVCSFSGKLSRLFRATSSRDARSLKVIFNDFPGGPESFELVSRFCYNDGKVDISPSNIAFLHTAARYMEMRDPVSGGADNLVGQTRKALEEVKYWTWSDLIALLKQCQELNMDATLSGASFLEKCLDSVIGRVALSSEPSPSPSTSSSDSSGLRFSCDAKSTATTTSESLKSSFSRVTWWFDDLLFVNLALLESLVRAMISRKFDHSLISKFLFYYHKSKSPSVTTHEKCEIMDVMIDLLNDLERGSVSCKSLFGVLRTTLALDIDRCSRNKLEIMIGSQMDQATLDNLLMPSPSGLNHLYDVDLVLRLLNGFLKAQSNRASPIRLQKVASLLDAYLTEVAPDPCLKPSKFLALAASLPDSARVSYDNMYRAMDMYMEVHAGLSEEDKVKMCNALNYGKLSEEAYKDISQNPKFQSRQLTQARTSPHAKFKTLHLPACSPCRPTRINSKGKNIKGDPQKQIVLYNSRIDLQSDNEKLRAQLRGMQSRVTELEKVCRKMQNQMSKMFKSRVGSHNRSLPRLCS</sequence>
<reference evidence="2" key="1">
    <citation type="journal article" date="2023" name="Front. Plant Sci.">
        <title>Chromosomal-level genome assembly of Melastoma candidum provides insights into trichome evolution.</title>
        <authorList>
            <person name="Zhong Y."/>
            <person name="Wu W."/>
            <person name="Sun C."/>
            <person name="Zou P."/>
            <person name="Liu Y."/>
            <person name="Dai S."/>
            <person name="Zhou R."/>
        </authorList>
    </citation>
    <scope>NUCLEOTIDE SEQUENCE [LARGE SCALE GENOMIC DNA]</scope>
</reference>
<dbReference type="Proteomes" id="UP001057402">
    <property type="component" value="Chromosome 10"/>
</dbReference>
<evidence type="ECO:0000313" key="1">
    <source>
        <dbReference type="EMBL" id="KAI4319837.1"/>
    </source>
</evidence>
<proteinExistence type="predicted"/>
<organism evidence="1 2">
    <name type="scientific">Melastoma candidum</name>
    <dbReference type="NCBI Taxonomy" id="119954"/>
    <lineage>
        <taxon>Eukaryota</taxon>
        <taxon>Viridiplantae</taxon>
        <taxon>Streptophyta</taxon>
        <taxon>Embryophyta</taxon>
        <taxon>Tracheophyta</taxon>
        <taxon>Spermatophyta</taxon>
        <taxon>Magnoliopsida</taxon>
        <taxon>eudicotyledons</taxon>
        <taxon>Gunneridae</taxon>
        <taxon>Pentapetalae</taxon>
        <taxon>rosids</taxon>
        <taxon>malvids</taxon>
        <taxon>Myrtales</taxon>
        <taxon>Melastomataceae</taxon>
        <taxon>Melastomatoideae</taxon>
        <taxon>Melastomateae</taxon>
        <taxon>Melastoma</taxon>
    </lineage>
</organism>
<evidence type="ECO:0000313" key="2">
    <source>
        <dbReference type="Proteomes" id="UP001057402"/>
    </source>
</evidence>